<dbReference type="Pfam" id="PF13347">
    <property type="entry name" value="MFS_2"/>
    <property type="match status" value="1"/>
</dbReference>
<dbReference type="GO" id="GO:0005886">
    <property type="term" value="C:plasma membrane"/>
    <property type="evidence" value="ECO:0007669"/>
    <property type="project" value="TreeGrafter"/>
</dbReference>
<dbReference type="EMBL" id="JAZDUA010000025">
    <property type="protein sequence ID" value="KAK7872427.1"/>
    <property type="molecule type" value="Genomic_DNA"/>
</dbReference>
<evidence type="ECO:0000256" key="3">
    <source>
        <dbReference type="SAM" id="Phobius"/>
    </source>
</evidence>
<keyword evidence="3" id="KW-0812">Transmembrane</keyword>
<comment type="caution">
    <text evidence="4">The sequence shown here is derived from an EMBL/GenBank/DDBJ whole genome shotgun (WGS) entry which is preliminary data.</text>
</comment>
<dbReference type="Gene3D" id="1.20.1250.20">
    <property type="entry name" value="MFS general substrate transporter like domains"/>
    <property type="match status" value="1"/>
</dbReference>
<keyword evidence="3" id="KW-0472">Membrane</keyword>
<dbReference type="SUPFAM" id="SSF103473">
    <property type="entry name" value="MFS general substrate transporter"/>
    <property type="match status" value="1"/>
</dbReference>
<evidence type="ECO:0000256" key="2">
    <source>
        <dbReference type="SAM" id="MobiDB-lite"/>
    </source>
</evidence>
<evidence type="ECO:0008006" key="6">
    <source>
        <dbReference type="Google" id="ProtNLM"/>
    </source>
</evidence>
<dbReference type="Proteomes" id="UP001378592">
    <property type="component" value="Unassembled WGS sequence"/>
</dbReference>
<dbReference type="PANTHER" id="PTHR11328">
    <property type="entry name" value="MAJOR FACILITATOR SUPERFAMILY DOMAIN-CONTAINING PROTEIN"/>
    <property type="match status" value="1"/>
</dbReference>
<feature type="transmembrane region" description="Helical" evidence="3">
    <location>
        <begin position="381"/>
        <end position="398"/>
    </location>
</feature>
<evidence type="ECO:0000313" key="5">
    <source>
        <dbReference type="Proteomes" id="UP001378592"/>
    </source>
</evidence>
<comment type="similarity">
    <text evidence="1">Belongs to the major facilitator superfamily.</text>
</comment>
<sequence>MSARRAPPRPRAPAAAAAAMGRVVAAGGGAAAAGGGGDDGERCAQNACETMPLLSRLRRAAPRDGDGGGGDGNEGRLSLGLRFAYGLGHVFNDVCAAMWFSYTLLFLQVVLGMPPILAGSMLLIGQVTDALATPVVGVLSDKKGSRKLWHLAGTGLVLISFPLIFSPCPGCDRDTPTLMALYYAAIISVFQIGWAVVQISHLAIIPDLTEDQEKRAGLTAIRYTASVCSSVAVYVITWCVFHVTRNSMFDSIGPEDAYKFRNIVLITTAIGLAASAYFHFGLKAHNLKPKVNTQTAGLDSLKKSSIASYFKSPLLFQVSFLHVASRLFLTISLVYMPLYLNETYGEDSEILALVPLVSYIASFAASLGIKYINNSWGSKTTYFIGAVISTFGCVWIRYGTGGAHGRGNVYGASILLGGGSSVTMVTSLCITAELIGTHTHNGAFVYSIVTFADKLFNGIAVMVIEDLKCSSQELCPHYYRDVLAYVCGGSAILGVLVLATMTYLSGATKILTSPTENDPESKNPDVTTALTHEVT</sequence>
<feature type="transmembrane region" description="Helical" evidence="3">
    <location>
        <begin position="410"/>
        <end position="431"/>
    </location>
</feature>
<feature type="transmembrane region" description="Helical" evidence="3">
    <location>
        <begin position="263"/>
        <end position="282"/>
    </location>
</feature>
<evidence type="ECO:0000256" key="1">
    <source>
        <dbReference type="ARBA" id="ARBA00008335"/>
    </source>
</evidence>
<feature type="transmembrane region" description="Helical" evidence="3">
    <location>
        <begin position="314"/>
        <end position="338"/>
    </location>
</feature>
<keyword evidence="5" id="KW-1185">Reference proteome</keyword>
<organism evidence="4 5">
    <name type="scientific">Gryllus longicercus</name>
    <dbReference type="NCBI Taxonomy" id="2509291"/>
    <lineage>
        <taxon>Eukaryota</taxon>
        <taxon>Metazoa</taxon>
        <taxon>Ecdysozoa</taxon>
        <taxon>Arthropoda</taxon>
        <taxon>Hexapoda</taxon>
        <taxon>Insecta</taxon>
        <taxon>Pterygota</taxon>
        <taxon>Neoptera</taxon>
        <taxon>Polyneoptera</taxon>
        <taxon>Orthoptera</taxon>
        <taxon>Ensifera</taxon>
        <taxon>Gryllidea</taxon>
        <taxon>Grylloidea</taxon>
        <taxon>Gryllidae</taxon>
        <taxon>Gryllinae</taxon>
        <taxon>Gryllus</taxon>
    </lineage>
</organism>
<dbReference type="GO" id="GO:0015293">
    <property type="term" value="F:symporter activity"/>
    <property type="evidence" value="ECO:0007669"/>
    <property type="project" value="InterPro"/>
</dbReference>
<feature type="transmembrane region" description="Helical" evidence="3">
    <location>
        <begin position="90"/>
        <end position="110"/>
    </location>
</feature>
<dbReference type="GO" id="GO:0008643">
    <property type="term" value="P:carbohydrate transport"/>
    <property type="evidence" value="ECO:0007669"/>
    <property type="project" value="InterPro"/>
</dbReference>
<feature type="transmembrane region" description="Helical" evidence="3">
    <location>
        <begin position="483"/>
        <end position="504"/>
    </location>
</feature>
<feature type="transmembrane region" description="Helical" evidence="3">
    <location>
        <begin position="350"/>
        <end position="369"/>
    </location>
</feature>
<gene>
    <name evidence="4" type="ORF">R5R35_007030</name>
</gene>
<feature type="transmembrane region" description="Helical" evidence="3">
    <location>
        <begin position="148"/>
        <end position="165"/>
    </location>
</feature>
<dbReference type="PANTHER" id="PTHR11328:SF49">
    <property type="entry name" value="MAJOR FACILITATOR SUPERFAMILY DOMAIN-CONTAINING PROTEIN 12-LIKE PROTEIN"/>
    <property type="match status" value="1"/>
</dbReference>
<dbReference type="InterPro" id="IPR036259">
    <property type="entry name" value="MFS_trans_sf"/>
</dbReference>
<protein>
    <recommendedName>
        <fullName evidence="6">Major facilitator superfamily domain containing 12</fullName>
    </recommendedName>
</protein>
<keyword evidence="3" id="KW-1133">Transmembrane helix</keyword>
<dbReference type="CDD" id="cd17491">
    <property type="entry name" value="MFS_MFSD12"/>
    <property type="match status" value="1"/>
</dbReference>
<feature type="compositionally biased region" description="Polar residues" evidence="2">
    <location>
        <begin position="524"/>
        <end position="535"/>
    </location>
</feature>
<dbReference type="InterPro" id="IPR039672">
    <property type="entry name" value="MFS_2"/>
</dbReference>
<feature type="transmembrane region" description="Helical" evidence="3">
    <location>
        <begin position="116"/>
        <end position="136"/>
    </location>
</feature>
<name>A0AAN9ZFB0_9ORTH</name>
<feature type="transmembrane region" description="Helical" evidence="3">
    <location>
        <begin position="220"/>
        <end position="243"/>
    </location>
</feature>
<feature type="transmembrane region" description="Helical" evidence="3">
    <location>
        <begin position="180"/>
        <end position="199"/>
    </location>
</feature>
<accession>A0AAN9ZFB0</accession>
<feature type="region of interest" description="Disordered" evidence="2">
    <location>
        <begin position="513"/>
        <end position="535"/>
    </location>
</feature>
<reference evidence="4 5" key="1">
    <citation type="submission" date="2024-03" db="EMBL/GenBank/DDBJ databases">
        <title>The genome assembly and annotation of the cricket Gryllus longicercus Weissman &amp; Gray.</title>
        <authorList>
            <person name="Szrajer S."/>
            <person name="Gray D."/>
            <person name="Ylla G."/>
        </authorList>
    </citation>
    <scope>NUCLEOTIDE SEQUENCE [LARGE SCALE GENOMIC DNA]</scope>
    <source>
        <strain evidence="4">DAG 2021-001</strain>
        <tissue evidence="4">Whole body minus gut</tissue>
    </source>
</reference>
<evidence type="ECO:0000313" key="4">
    <source>
        <dbReference type="EMBL" id="KAK7872427.1"/>
    </source>
</evidence>
<dbReference type="AlphaFoldDB" id="A0AAN9ZFB0"/>
<proteinExistence type="inferred from homology"/>